<keyword evidence="2" id="KW-0067">ATP-binding</keyword>
<dbReference type="Pfam" id="PF17863">
    <property type="entry name" value="AAA_lid_2"/>
    <property type="match status" value="1"/>
</dbReference>
<dbReference type="SMART" id="SM00382">
    <property type="entry name" value="AAA"/>
    <property type="match status" value="1"/>
</dbReference>
<dbReference type="Gene3D" id="1.10.8.80">
    <property type="entry name" value="Magnesium chelatase subunit I, C-Terminal domain"/>
    <property type="match status" value="1"/>
</dbReference>
<protein>
    <submittedName>
        <fullName evidence="5">MoxR family ATPase</fullName>
    </submittedName>
</protein>
<dbReference type="InterPro" id="IPR003593">
    <property type="entry name" value="AAA+_ATPase"/>
</dbReference>
<comment type="caution">
    <text evidence="5">The sequence shown here is derived from an EMBL/GenBank/DDBJ whole genome shotgun (WGS) entry which is preliminary data.</text>
</comment>
<dbReference type="AlphaFoldDB" id="A0A7C0XBF1"/>
<dbReference type="GO" id="GO:0016887">
    <property type="term" value="F:ATP hydrolysis activity"/>
    <property type="evidence" value="ECO:0007669"/>
    <property type="project" value="InterPro"/>
</dbReference>
<keyword evidence="1" id="KW-0547">Nucleotide-binding</keyword>
<dbReference type="CDD" id="cd00009">
    <property type="entry name" value="AAA"/>
    <property type="match status" value="1"/>
</dbReference>
<proteinExistence type="inferred from homology"/>
<gene>
    <name evidence="5" type="ORF">ENG67_04795</name>
</gene>
<accession>A0A7C0XBF1</accession>
<dbReference type="SUPFAM" id="SSF52540">
    <property type="entry name" value="P-loop containing nucleoside triphosphate hydrolases"/>
    <property type="match status" value="1"/>
</dbReference>
<dbReference type="InterPro" id="IPR027417">
    <property type="entry name" value="P-loop_NTPase"/>
</dbReference>
<dbReference type="EMBL" id="DRBW01000183">
    <property type="protein sequence ID" value="HDM90507.1"/>
    <property type="molecule type" value="Genomic_DNA"/>
</dbReference>
<reference evidence="5" key="1">
    <citation type="journal article" date="2020" name="mSystems">
        <title>Genome- and Community-Level Interaction Insights into Carbon Utilization and Element Cycling Functions of Hydrothermarchaeota in Hydrothermal Sediment.</title>
        <authorList>
            <person name="Zhou Z."/>
            <person name="Liu Y."/>
            <person name="Xu W."/>
            <person name="Pan J."/>
            <person name="Luo Z.H."/>
            <person name="Li M."/>
        </authorList>
    </citation>
    <scope>NUCLEOTIDE SEQUENCE [LARGE SCALE GENOMIC DNA]</scope>
    <source>
        <strain evidence="5">HyVt-237</strain>
    </source>
</reference>
<dbReference type="Proteomes" id="UP000885931">
    <property type="component" value="Unassembled WGS sequence"/>
</dbReference>
<evidence type="ECO:0000256" key="3">
    <source>
        <dbReference type="ARBA" id="ARBA00061607"/>
    </source>
</evidence>
<dbReference type="InterPro" id="IPR050764">
    <property type="entry name" value="CbbQ/NirQ/NorQ/GpvN"/>
</dbReference>
<evidence type="ECO:0000256" key="2">
    <source>
        <dbReference type="ARBA" id="ARBA00022840"/>
    </source>
</evidence>
<dbReference type="InterPro" id="IPR011703">
    <property type="entry name" value="ATPase_AAA-3"/>
</dbReference>
<sequence>MNERPLSKVIENVSTVVKGEEKILKLAVTALLARGHLLLEGVPGVGKTTLALALAKSLGLSFQRTQFTSDLLPADILGFSIYDPKTGEFTFKPGPVFNNIVLADEINRATPRTQSALLEAMGEGQVTIEGRTFRLPQPFLVIATQNPLDLYGTFPLPDSQLDRFLLKIVISYPPREAEAQVLKDGSLREKAHRLQPVSSPDEIEKMQLEVEKVWAEDVIIHYILDIAEATRRDPRFSLGLSTRGALHLLKAAKAWAYIEGRDYVVPDDIKEVAPYVVAHRIRLSAEGLDPVGVVLEILERTEIPL</sequence>
<feature type="domain" description="AAA+ ATPase" evidence="4">
    <location>
        <begin position="33"/>
        <end position="174"/>
    </location>
</feature>
<dbReference type="GO" id="GO:0005524">
    <property type="term" value="F:ATP binding"/>
    <property type="evidence" value="ECO:0007669"/>
    <property type="project" value="UniProtKB-KW"/>
</dbReference>
<dbReference type="PANTHER" id="PTHR42759">
    <property type="entry name" value="MOXR FAMILY PROTEIN"/>
    <property type="match status" value="1"/>
</dbReference>
<evidence type="ECO:0000313" key="5">
    <source>
        <dbReference type="EMBL" id="HDM90507.1"/>
    </source>
</evidence>
<comment type="similarity">
    <text evidence="3">Belongs to the MoxR family.</text>
</comment>
<dbReference type="FunFam" id="3.40.50.300:FF:000640">
    <property type="entry name" value="MoxR family ATPase"/>
    <property type="match status" value="1"/>
</dbReference>
<dbReference type="PANTHER" id="PTHR42759:SF5">
    <property type="entry name" value="METHANOL DEHYDROGENASE REGULATOR"/>
    <property type="match status" value="1"/>
</dbReference>
<dbReference type="PIRSF" id="PIRSF002849">
    <property type="entry name" value="AAA_ATPase_chaperone_MoxR_prd"/>
    <property type="match status" value="1"/>
</dbReference>
<dbReference type="Gene3D" id="3.40.50.300">
    <property type="entry name" value="P-loop containing nucleotide triphosphate hydrolases"/>
    <property type="match status" value="1"/>
</dbReference>
<name>A0A7C0XBF1_UNCW3</name>
<dbReference type="InterPro" id="IPR041628">
    <property type="entry name" value="ChlI/MoxR_AAA_lid"/>
</dbReference>
<organism evidence="5">
    <name type="scientific">candidate division WOR-3 bacterium</name>
    <dbReference type="NCBI Taxonomy" id="2052148"/>
    <lineage>
        <taxon>Bacteria</taxon>
        <taxon>Bacteria division WOR-3</taxon>
    </lineage>
</organism>
<evidence type="ECO:0000256" key="1">
    <source>
        <dbReference type="ARBA" id="ARBA00022741"/>
    </source>
</evidence>
<evidence type="ECO:0000259" key="4">
    <source>
        <dbReference type="SMART" id="SM00382"/>
    </source>
</evidence>
<dbReference type="Pfam" id="PF07726">
    <property type="entry name" value="AAA_3"/>
    <property type="match status" value="1"/>
</dbReference>